<evidence type="ECO:0000313" key="2">
    <source>
        <dbReference type="Proteomes" id="UP000029493"/>
    </source>
</evidence>
<dbReference type="EMBL" id="CP009455">
    <property type="protein sequence ID" value="AIR91214.1"/>
    <property type="molecule type" value="Genomic_DNA"/>
</dbReference>
<gene>
    <name evidence="1" type="ORF">LK03_18920</name>
</gene>
<dbReference type="OrthoDB" id="6685144at2"/>
<protein>
    <submittedName>
        <fullName evidence="1">Hydrolase</fullName>
    </submittedName>
</protein>
<accession>A0A089WVH2</accession>
<evidence type="ECO:0000313" key="1">
    <source>
        <dbReference type="EMBL" id="AIR91214.1"/>
    </source>
</evidence>
<dbReference type="InterPro" id="IPR036380">
    <property type="entry name" value="Isochorismatase-like_sf"/>
</dbReference>
<dbReference type="STRING" id="157783.LK03_18920"/>
<dbReference type="RefSeq" id="WP_038413958.1">
    <property type="nucleotide sequence ID" value="NZ_CP009455.1"/>
</dbReference>
<keyword evidence="1" id="KW-0378">Hydrolase</keyword>
<keyword evidence="2" id="KW-1185">Reference proteome</keyword>
<reference evidence="1 2" key="1">
    <citation type="submission" date="2014-09" db="EMBL/GenBank/DDBJ databases">
        <authorList>
            <person name="Chan K.-G."/>
        </authorList>
    </citation>
    <scope>NUCLEOTIDE SEQUENCE [LARGE SCALE GENOMIC DNA]</scope>
    <source>
        <strain evidence="1 2">ND07</strain>
    </source>
</reference>
<proteinExistence type="predicted"/>
<organism evidence="1 2">
    <name type="scientific">Pseudomonas cremoricolorata</name>
    <dbReference type="NCBI Taxonomy" id="157783"/>
    <lineage>
        <taxon>Bacteria</taxon>
        <taxon>Pseudomonadati</taxon>
        <taxon>Pseudomonadota</taxon>
        <taxon>Gammaproteobacteria</taxon>
        <taxon>Pseudomonadales</taxon>
        <taxon>Pseudomonadaceae</taxon>
        <taxon>Pseudomonas</taxon>
    </lineage>
</organism>
<dbReference type="Proteomes" id="UP000029493">
    <property type="component" value="Chromosome"/>
</dbReference>
<dbReference type="KEGG" id="psw:LK03_18920"/>
<dbReference type="eggNOG" id="COG1335">
    <property type="taxonomic scope" value="Bacteria"/>
</dbReference>
<sequence length="162" mass="18077">MRQVLLINDVQSTFEPPEWLVDGVRALSAQILTIASLTLHDERHTPFQRQLGWHPAGSDQSLHEFDRQFVKHGYGLAPQALEYLQQLAPERVLVCGIGADSSILAAGFALFDAGLTPTLVSDLTIGTWADRSGESGMILWREHFGQMLTRAEVLEQLRAERE</sequence>
<dbReference type="Gene3D" id="3.40.50.850">
    <property type="entry name" value="Isochorismatase-like"/>
    <property type="match status" value="1"/>
</dbReference>
<name>A0A089WVH2_9PSED</name>
<dbReference type="AlphaFoldDB" id="A0A089WVH2"/>
<dbReference type="GO" id="GO:0016787">
    <property type="term" value="F:hydrolase activity"/>
    <property type="evidence" value="ECO:0007669"/>
    <property type="project" value="UniProtKB-KW"/>
</dbReference>
<dbReference type="SUPFAM" id="SSF52499">
    <property type="entry name" value="Isochorismatase-like hydrolases"/>
    <property type="match status" value="1"/>
</dbReference>